<proteinExistence type="predicted"/>
<keyword evidence="3" id="KW-1185">Reference proteome</keyword>
<organism evidence="2 3">
    <name type="scientific">Methanococcoides alaskense</name>
    <dbReference type="NCBI Taxonomy" id="325778"/>
    <lineage>
        <taxon>Archaea</taxon>
        <taxon>Methanobacteriati</taxon>
        <taxon>Methanobacteriota</taxon>
        <taxon>Stenosarchaea group</taxon>
        <taxon>Methanomicrobia</taxon>
        <taxon>Methanosarcinales</taxon>
        <taxon>Methanosarcinaceae</taxon>
        <taxon>Methanococcoides</taxon>
    </lineage>
</organism>
<sequence length="204" mass="22634">MRHSKGPDIKEDEQGQMHTLEAIMAATIMIAVLVFAVQATALTPLTSSTANAHIESQIHTIGQDMLTVLDHSAYGTNSYLKDQIIDWNGDEYVWTATNYRSRTNSSDILTGPLKEMLELVVIENGIAHNIEFTFNTETGSSQTMPFIYNGDPSDNAVIISRKVLISNTDIEDAVTFASDTGISDMDSSTDYYNIIDVKLTMWRM</sequence>
<reference evidence="2 3" key="1">
    <citation type="submission" date="2023-07" db="EMBL/GenBank/DDBJ databases">
        <title>Genomic Encyclopedia of Type Strains, Phase IV (KMG-IV): sequencing the most valuable type-strain genomes for metagenomic binning, comparative biology and taxonomic classification.</title>
        <authorList>
            <person name="Goeker M."/>
        </authorList>
    </citation>
    <scope>NUCLEOTIDE SEQUENCE [LARGE SCALE GENOMIC DNA]</scope>
    <source>
        <strain evidence="2 3">DSM 17273</strain>
    </source>
</reference>
<name>A0AA90TY23_9EURY</name>
<keyword evidence="1" id="KW-0812">Transmembrane</keyword>
<evidence type="ECO:0000256" key="1">
    <source>
        <dbReference type="SAM" id="Phobius"/>
    </source>
</evidence>
<dbReference type="Proteomes" id="UP001185015">
    <property type="component" value="Unassembled WGS sequence"/>
</dbReference>
<evidence type="ECO:0000313" key="3">
    <source>
        <dbReference type="Proteomes" id="UP001185015"/>
    </source>
</evidence>
<keyword evidence="1" id="KW-1133">Transmembrane helix</keyword>
<comment type="caution">
    <text evidence="2">The sequence shown here is derived from an EMBL/GenBank/DDBJ whole genome shotgun (WGS) entry which is preliminary data.</text>
</comment>
<dbReference type="Pfam" id="PF23959">
    <property type="entry name" value="DUF7288"/>
    <property type="match status" value="1"/>
</dbReference>
<feature type="transmembrane region" description="Helical" evidence="1">
    <location>
        <begin position="20"/>
        <end position="41"/>
    </location>
</feature>
<protein>
    <submittedName>
        <fullName evidence="2">Uncharacterized protein</fullName>
    </submittedName>
</protein>
<gene>
    <name evidence="2" type="ORF">J2750_000295</name>
</gene>
<accession>A0AA90TY23</accession>
<dbReference type="RefSeq" id="WP_270096325.1">
    <property type="nucleotide sequence ID" value="NZ_JAQFFK010000003.1"/>
</dbReference>
<evidence type="ECO:0000313" key="2">
    <source>
        <dbReference type="EMBL" id="MDR6221863.1"/>
    </source>
</evidence>
<dbReference type="InterPro" id="IPR055712">
    <property type="entry name" value="DUF7288"/>
</dbReference>
<dbReference type="AlphaFoldDB" id="A0AA90TY23"/>
<keyword evidence="1" id="KW-0472">Membrane</keyword>
<dbReference type="EMBL" id="JAVDQI010000001">
    <property type="protein sequence ID" value="MDR6221863.1"/>
    <property type="molecule type" value="Genomic_DNA"/>
</dbReference>